<dbReference type="AlphaFoldDB" id="I0IB35"/>
<dbReference type="NCBIfam" id="TIGR02595">
    <property type="entry name" value="PEP_CTERM"/>
    <property type="match status" value="1"/>
</dbReference>
<organism evidence="2 3">
    <name type="scientific">Phycisphaera mikurensis (strain NBRC 102666 / KCTC 22515 / FYK2301M01)</name>
    <dbReference type="NCBI Taxonomy" id="1142394"/>
    <lineage>
        <taxon>Bacteria</taxon>
        <taxon>Pseudomonadati</taxon>
        <taxon>Planctomycetota</taxon>
        <taxon>Phycisphaerae</taxon>
        <taxon>Phycisphaerales</taxon>
        <taxon>Phycisphaeraceae</taxon>
        <taxon>Phycisphaera</taxon>
    </lineage>
</organism>
<keyword evidence="1" id="KW-0732">Signal</keyword>
<dbReference type="RefSeq" id="WP_014435693.1">
    <property type="nucleotide sequence ID" value="NC_017080.1"/>
</dbReference>
<keyword evidence="3" id="KW-1185">Reference proteome</keyword>
<dbReference type="STRING" id="1142394.PSMK_03140"/>
<dbReference type="Proteomes" id="UP000007881">
    <property type="component" value="Chromosome"/>
</dbReference>
<dbReference type="KEGG" id="phm:PSMK_03140"/>
<accession>I0IB35</accession>
<feature type="chain" id="PRO_5003628687" description="PEP-CTERM protein-sorting domain-containing protein" evidence="1">
    <location>
        <begin position="27"/>
        <end position="300"/>
    </location>
</feature>
<feature type="signal peptide" evidence="1">
    <location>
        <begin position="1"/>
        <end position="26"/>
    </location>
</feature>
<evidence type="ECO:0000313" key="2">
    <source>
        <dbReference type="EMBL" id="BAM02473.1"/>
    </source>
</evidence>
<sequence length="300" mass="29723">MRPRHTFAGSASAALLAVAAGGAASAAVVPAFDLVDDFLKVGGNYNGPGLYDVFDAATGLAVADGVADIAVSVTATGLTADDGNNVSWVATTGTSGTGLVSTIDPSFVSGGGVLANNGGHRVTQTIQIDFLTLLVEASDVADLSWSSGNSAGVVWEHSVMEFLDAGGNPFSPTPAIGSYATHTPVGGSASTGNYVADGLGSVTAVGTDLTAPGSNGSMDAITGSEPDTPAATGVAPATTLIGGIRFTHGVDDVRGVNNGDTVFTNTINDLDLVDFEVVPEPASALLLATGALLILTGRRN</sequence>
<evidence type="ECO:0000256" key="1">
    <source>
        <dbReference type="SAM" id="SignalP"/>
    </source>
</evidence>
<evidence type="ECO:0008006" key="4">
    <source>
        <dbReference type="Google" id="ProtNLM"/>
    </source>
</evidence>
<proteinExistence type="predicted"/>
<dbReference type="EMBL" id="AP012338">
    <property type="protein sequence ID" value="BAM02473.1"/>
    <property type="molecule type" value="Genomic_DNA"/>
</dbReference>
<reference evidence="2 3" key="1">
    <citation type="submission" date="2012-02" db="EMBL/GenBank/DDBJ databases">
        <title>Complete genome sequence of Phycisphaera mikurensis NBRC 102666.</title>
        <authorList>
            <person name="Ankai A."/>
            <person name="Hosoyama A."/>
            <person name="Terui Y."/>
            <person name="Sekine M."/>
            <person name="Fukai R."/>
            <person name="Kato Y."/>
            <person name="Nakamura S."/>
            <person name="Yamada-Narita S."/>
            <person name="Kawakoshi A."/>
            <person name="Fukunaga Y."/>
            <person name="Yamazaki S."/>
            <person name="Fujita N."/>
        </authorList>
    </citation>
    <scope>NUCLEOTIDE SEQUENCE [LARGE SCALE GENOMIC DNA]</scope>
    <source>
        <strain evidence="3">NBRC 102666 / KCTC 22515 / FYK2301M01</strain>
    </source>
</reference>
<gene>
    <name evidence="2" type="ordered locus">PSMK_03140</name>
</gene>
<name>I0IB35_PHYMF</name>
<protein>
    <recommendedName>
        <fullName evidence="4">PEP-CTERM protein-sorting domain-containing protein</fullName>
    </recommendedName>
</protein>
<evidence type="ECO:0000313" key="3">
    <source>
        <dbReference type="Proteomes" id="UP000007881"/>
    </source>
</evidence>
<dbReference type="InterPro" id="IPR013424">
    <property type="entry name" value="Ice-binding_C"/>
</dbReference>
<dbReference type="HOGENOM" id="CLU_927044_0_0_0"/>